<proteinExistence type="predicted"/>
<feature type="region of interest" description="Disordered" evidence="1">
    <location>
        <begin position="58"/>
        <end position="83"/>
    </location>
</feature>
<dbReference type="VEuPathDB" id="FungiDB:HZS61_014597"/>
<dbReference type="VEuPathDB" id="FungiDB:FOMG_02616"/>
<dbReference type="VEuPathDB" id="FungiDB:FOXG_18844"/>
<dbReference type="VEuPathDB" id="FungiDB:FOIG_16383"/>
<name>A0A420MQC7_FUSOX</name>
<gene>
    <name evidence="2" type="ORF">BFJ69_g12075</name>
</gene>
<dbReference type="AlphaFoldDB" id="A0A420MQC7"/>
<comment type="caution">
    <text evidence="2">The sequence shown here is derived from an EMBL/GenBank/DDBJ whole genome shotgun (WGS) entry which is preliminary data.</text>
</comment>
<sequence>MRRASSDVVILSQKLICMSFSYERTDSSIACSSIGGAILESRVCDRAGDDGDYVERVVSSTDKRKRDSNSPPSSGGHYNHPAKRARKYSPHLFVSTKEERYTERLAHMRDKLDRYKPSTTNGMWSHVVGPDVAPASQTLEYDTSGWKAIVDSMASDINDGNSDMDDRQLNLFMVCARMFRCSTISLFLPLFGLSCDAPTSDQTLVDGAPSLWSQTPVRQLTQILTHPVFKRRRDHLATIIQYAVILRTNDR</sequence>
<evidence type="ECO:0000313" key="2">
    <source>
        <dbReference type="EMBL" id="RKK70224.1"/>
    </source>
</evidence>
<evidence type="ECO:0000256" key="1">
    <source>
        <dbReference type="SAM" id="MobiDB-lite"/>
    </source>
</evidence>
<protein>
    <submittedName>
        <fullName evidence="2">Uncharacterized protein</fullName>
    </submittedName>
</protein>
<accession>A0A420MQC7</accession>
<dbReference type="Proteomes" id="UP000285084">
    <property type="component" value="Unassembled WGS sequence"/>
</dbReference>
<organism evidence="2 3">
    <name type="scientific">Fusarium oxysporum</name>
    <name type="common">Fusarium vascular wilt</name>
    <dbReference type="NCBI Taxonomy" id="5507"/>
    <lineage>
        <taxon>Eukaryota</taxon>
        <taxon>Fungi</taxon>
        <taxon>Dikarya</taxon>
        <taxon>Ascomycota</taxon>
        <taxon>Pezizomycotina</taxon>
        <taxon>Sordariomycetes</taxon>
        <taxon>Hypocreomycetidae</taxon>
        <taxon>Hypocreales</taxon>
        <taxon>Nectriaceae</taxon>
        <taxon>Fusarium</taxon>
        <taxon>Fusarium oxysporum species complex</taxon>
    </lineage>
</organism>
<dbReference type="VEuPathDB" id="FungiDB:FOZG_02536"/>
<dbReference type="VEuPathDB" id="FungiDB:FOC1_g10007515"/>
<evidence type="ECO:0000313" key="3">
    <source>
        <dbReference type="Proteomes" id="UP000285084"/>
    </source>
</evidence>
<reference evidence="2 3" key="1">
    <citation type="journal article" date="2018" name="Sci. Rep.">
        <title>Characterisation of pathogen-specific regions and novel effector candidates in Fusarium oxysporum f. sp. cepae.</title>
        <authorList>
            <person name="Armitage A.D."/>
            <person name="Taylor A."/>
            <person name="Sobczyk M.K."/>
            <person name="Baxter L."/>
            <person name="Greenfield B.P."/>
            <person name="Bates H.J."/>
            <person name="Wilson F."/>
            <person name="Jackson A.C."/>
            <person name="Ott S."/>
            <person name="Harrison R.J."/>
            <person name="Clarkson J.P."/>
        </authorList>
    </citation>
    <scope>NUCLEOTIDE SEQUENCE [LARGE SCALE GENOMIC DNA]</scope>
    <source>
        <strain evidence="2 3">Fo_A13</strain>
    </source>
</reference>
<dbReference type="VEuPathDB" id="FungiDB:FOMG_02617"/>
<dbReference type="EMBL" id="MRCX01000138">
    <property type="protein sequence ID" value="RKK70224.1"/>
    <property type="molecule type" value="Genomic_DNA"/>
</dbReference>
<dbReference type="VEuPathDB" id="FungiDB:FOXG_18845"/>
<feature type="compositionally biased region" description="Basic and acidic residues" evidence="1">
    <location>
        <begin position="58"/>
        <end position="68"/>
    </location>
</feature>